<dbReference type="FunFam" id="2.40.100.10:FF:000034">
    <property type="entry name" value="Peptidyl-prolyl isomerase CWC27 protein"/>
    <property type="match status" value="1"/>
</dbReference>
<dbReference type="GO" id="GO:0003755">
    <property type="term" value="F:peptidyl-prolyl cis-trans isomerase activity"/>
    <property type="evidence" value="ECO:0007669"/>
    <property type="project" value="UniProtKB-KW"/>
</dbReference>
<keyword evidence="8" id="KW-0747">Spliceosome</keyword>
<dbReference type="GO" id="GO:0006457">
    <property type="term" value="P:protein folding"/>
    <property type="evidence" value="ECO:0007669"/>
    <property type="project" value="InterPro"/>
</dbReference>
<dbReference type="InterPro" id="IPR044666">
    <property type="entry name" value="Cyclophilin_A-like"/>
</dbReference>
<dbReference type="PROSITE" id="PS00170">
    <property type="entry name" value="CSA_PPIASE_1"/>
    <property type="match status" value="1"/>
</dbReference>
<comment type="catalytic activity">
    <reaction evidence="1">
        <text>[protein]-peptidylproline (omega=180) = [protein]-peptidylproline (omega=0)</text>
        <dbReference type="Rhea" id="RHEA:16237"/>
        <dbReference type="Rhea" id="RHEA-COMP:10747"/>
        <dbReference type="Rhea" id="RHEA-COMP:10748"/>
        <dbReference type="ChEBI" id="CHEBI:83833"/>
        <dbReference type="ChEBI" id="CHEBI:83834"/>
        <dbReference type="EC" id="5.2.1.8"/>
    </reaction>
</comment>
<evidence type="ECO:0000259" key="16">
    <source>
        <dbReference type="PROSITE" id="PS50072"/>
    </source>
</evidence>
<feature type="compositionally biased region" description="Basic and acidic residues" evidence="15">
    <location>
        <begin position="403"/>
        <end position="430"/>
    </location>
</feature>
<dbReference type="InterPro" id="IPR002130">
    <property type="entry name" value="Cyclophilin-type_PPIase_dom"/>
</dbReference>
<dbReference type="InterPro" id="IPR029000">
    <property type="entry name" value="Cyclophilin-like_dom_sf"/>
</dbReference>
<evidence type="ECO:0000313" key="18">
    <source>
        <dbReference type="Proteomes" id="UP000076744"/>
    </source>
</evidence>
<dbReference type="GO" id="GO:0071013">
    <property type="term" value="C:catalytic step 2 spliceosome"/>
    <property type="evidence" value="ECO:0007669"/>
    <property type="project" value="TreeGrafter"/>
</dbReference>
<dbReference type="EC" id="5.2.1.8" evidence="5"/>
<dbReference type="GO" id="GO:0005737">
    <property type="term" value="C:cytoplasm"/>
    <property type="evidence" value="ECO:0007669"/>
    <property type="project" value="UniProtKB-SubCell"/>
</dbReference>
<evidence type="ECO:0000256" key="11">
    <source>
        <dbReference type="ARBA" id="ARBA00023235"/>
    </source>
</evidence>
<dbReference type="PANTHER" id="PTHR45625:SF6">
    <property type="entry name" value="SPLICEOSOME-ASSOCIATED PROTEIN CWC27 HOMOLOG"/>
    <property type="match status" value="1"/>
</dbReference>
<evidence type="ECO:0000256" key="5">
    <source>
        <dbReference type="ARBA" id="ARBA00013194"/>
    </source>
</evidence>
<evidence type="ECO:0000256" key="15">
    <source>
        <dbReference type="SAM" id="MobiDB-lite"/>
    </source>
</evidence>
<feature type="compositionally biased region" description="Basic residues" evidence="15">
    <location>
        <begin position="270"/>
        <end position="281"/>
    </location>
</feature>
<evidence type="ECO:0000256" key="10">
    <source>
        <dbReference type="ARBA" id="ARBA00023187"/>
    </source>
</evidence>
<evidence type="ECO:0000256" key="2">
    <source>
        <dbReference type="ARBA" id="ARBA00004123"/>
    </source>
</evidence>
<dbReference type="Pfam" id="PF00160">
    <property type="entry name" value="Pro_isomerase"/>
    <property type="match status" value="1"/>
</dbReference>
<dbReference type="GeneID" id="30018633"/>
<dbReference type="STRING" id="1081104.A0A168BP39"/>
<feature type="region of interest" description="Disordered" evidence="15">
    <location>
        <begin position="204"/>
        <end position="432"/>
    </location>
</feature>
<evidence type="ECO:0000256" key="7">
    <source>
        <dbReference type="ARBA" id="ARBA00022664"/>
    </source>
</evidence>
<evidence type="ECO:0000313" key="17">
    <source>
        <dbReference type="EMBL" id="OAA70367.1"/>
    </source>
</evidence>
<accession>A0A168BP39</accession>
<feature type="compositionally biased region" description="Basic and acidic residues" evidence="15">
    <location>
        <begin position="496"/>
        <end position="529"/>
    </location>
</feature>
<feature type="domain" description="PPIase cyclophilin-type" evidence="16">
    <location>
        <begin position="18"/>
        <end position="193"/>
    </location>
</feature>
<dbReference type="Gene3D" id="2.40.100.10">
    <property type="entry name" value="Cyclophilin-like"/>
    <property type="match status" value="1"/>
</dbReference>
<dbReference type="PRINTS" id="PR00153">
    <property type="entry name" value="CSAPPISMRASE"/>
</dbReference>
<comment type="caution">
    <text evidence="17">The sequence shown here is derived from an EMBL/GenBank/DDBJ whole genome shotgun (WGS) entry which is preliminary data.</text>
</comment>
<evidence type="ECO:0000256" key="6">
    <source>
        <dbReference type="ARBA" id="ARBA00022490"/>
    </source>
</evidence>
<keyword evidence="9" id="KW-0697">Rotamase</keyword>
<reference evidence="17 18" key="1">
    <citation type="journal article" date="2016" name="Genome Biol. Evol.">
        <title>Divergent and convergent evolution of fungal pathogenicity.</title>
        <authorList>
            <person name="Shang Y."/>
            <person name="Xiao G."/>
            <person name="Zheng P."/>
            <person name="Cen K."/>
            <person name="Zhan S."/>
            <person name="Wang C."/>
        </authorList>
    </citation>
    <scope>NUCLEOTIDE SEQUENCE [LARGE SCALE GENOMIC DNA]</scope>
    <source>
        <strain evidence="17 18">ARSEF 2679</strain>
    </source>
</reference>
<keyword evidence="11 17" id="KW-0413">Isomerase</keyword>
<comment type="similarity">
    <text evidence="13">Belongs to the cyclophilin-type PPIase family. CWC27 subfamily.</text>
</comment>
<feature type="compositionally biased region" description="Basic and acidic residues" evidence="15">
    <location>
        <begin position="478"/>
        <end position="488"/>
    </location>
</feature>
<keyword evidence="10" id="KW-0508">mRNA splicing</keyword>
<protein>
    <recommendedName>
        <fullName evidence="5">peptidylprolyl isomerase</fullName>
        <ecNumber evidence="5">5.2.1.8</ecNumber>
    </recommendedName>
</protein>
<name>A0A168BP39_CORFA</name>
<dbReference type="GO" id="GO:0008380">
    <property type="term" value="P:RNA splicing"/>
    <property type="evidence" value="ECO:0007669"/>
    <property type="project" value="UniProtKB-KW"/>
</dbReference>
<evidence type="ECO:0000256" key="13">
    <source>
        <dbReference type="ARBA" id="ARBA00038509"/>
    </source>
</evidence>
<dbReference type="EMBL" id="AZHB01000004">
    <property type="protein sequence ID" value="OAA70367.1"/>
    <property type="molecule type" value="Genomic_DNA"/>
</dbReference>
<dbReference type="RefSeq" id="XP_018706654.1">
    <property type="nucleotide sequence ID" value="XM_018845947.1"/>
</dbReference>
<organism evidence="17 18">
    <name type="scientific">Cordyceps fumosorosea (strain ARSEF 2679)</name>
    <name type="common">Isaria fumosorosea</name>
    <dbReference type="NCBI Taxonomy" id="1081104"/>
    <lineage>
        <taxon>Eukaryota</taxon>
        <taxon>Fungi</taxon>
        <taxon>Dikarya</taxon>
        <taxon>Ascomycota</taxon>
        <taxon>Pezizomycotina</taxon>
        <taxon>Sordariomycetes</taxon>
        <taxon>Hypocreomycetidae</taxon>
        <taxon>Hypocreales</taxon>
        <taxon>Cordycipitaceae</taxon>
        <taxon>Cordyceps</taxon>
    </lineage>
</organism>
<keyword evidence="6" id="KW-0963">Cytoplasm</keyword>
<dbReference type="PROSITE" id="PS50072">
    <property type="entry name" value="CSA_PPIASE_2"/>
    <property type="match status" value="1"/>
</dbReference>
<feature type="compositionally biased region" description="Basic and acidic residues" evidence="15">
    <location>
        <begin position="204"/>
        <end position="219"/>
    </location>
</feature>
<evidence type="ECO:0000256" key="12">
    <source>
        <dbReference type="ARBA" id="ARBA00023242"/>
    </source>
</evidence>
<dbReference type="AlphaFoldDB" id="A0A168BP39"/>
<feature type="compositionally biased region" description="Polar residues" evidence="15">
    <location>
        <begin position="381"/>
        <end position="391"/>
    </location>
</feature>
<keyword evidence="18" id="KW-1185">Reference proteome</keyword>
<keyword evidence="7" id="KW-0507">mRNA processing</keyword>
<dbReference type="SUPFAM" id="SSF50891">
    <property type="entry name" value="Cyclophilin-like"/>
    <property type="match status" value="1"/>
</dbReference>
<gene>
    <name evidence="17" type="ORF">ISF_02341</name>
</gene>
<comment type="subunit">
    <text evidence="4">Associated with the spliceosome.</text>
</comment>
<dbReference type="InterPro" id="IPR020892">
    <property type="entry name" value="Cyclophilin-type_PPIase_CS"/>
</dbReference>
<comment type="subcellular location">
    <subcellularLocation>
        <location evidence="3">Cytoplasm</location>
    </subcellularLocation>
    <subcellularLocation>
        <location evidence="2">Nucleus</location>
    </subcellularLocation>
</comment>
<sequence length="546" mass="60128">MSAIYNLEPQPTASAIIHTTLGEILVELFAKQTPLACRNFLQLSLDGYYDGTIFHRLVPNFILQGGDPTGTGNGGESIYDGGAFGGDLDPWPMDQRHGKNAGPTGINFRDEFHSRLKFNRRGLLAMANEGHVDTNGSQFFFTLDKTEELNGKNTLFGRVAGDTIYNLAKIGESEVEEGTDRPMYAVKIERIEILVNPFEDMEKRTRVAAHSEKKPAEKEKKKKKRKAGKQLLSFGDEEGDEEVTSLPKKAKFDTRIVVDDGSAEEEPRAKSTKSKAAKKGKTSAPEVKDAGAGETTIEPATQPEETERLKLNDSDSEAAGDYPEVPKKTALQKANEEIAALKASMRRTIHAPKEEEPRKKSALASMIPETSIRGARKRHTGGSSAISSDDQATLKLLKGFQSRLDKAPPGKEVAKNGSEDDDEAKKRQAGGDDEAELCDLHFIANCQSCTSWDEQDKEESDDEGWMSHTLSFAADKLGKDLSNRKNAEEELVVIDPRNKEQSMREEKRAKRDARSGGSGREWDQRRDQTRNAQMAQAASLAGRGAK</sequence>
<proteinExistence type="inferred from homology"/>
<dbReference type="OrthoDB" id="442970at2759"/>
<keyword evidence="12" id="KW-0539">Nucleus</keyword>
<dbReference type="GO" id="GO:0006397">
    <property type="term" value="P:mRNA processing"/>
    <property type="evidence" value="ECO:0007669"/>
    <property type="project" value="UniProtKB-KW"/>
</dbReference>
<evidence type="ECO:0000256" key="3">
    <source>
        <dbReference type="ARBA" id="ARBA00004496"/>
    </source>
</evidence>
<evidence type="ECO:0000256" key="1">
    <source>
        <dbReference type="ARBA" id="ARBA00000971"/>
    </source>
</evidence>
<feature type="region of interest" description="Disordered" evidence="15">
    <location>
        <begin position="478"/>
        <end position="546"/>
    </location>
</feature>
<evidence type="ECO:0000256" key="8">
    <source>
        <dbReference type="ARBA" id="ARBA00022728"/>
    </source>
</evidence>
<evidence type="ECO:0000256" key="14">
    <source>
        <dbReference type="ARBA" id="ARBA00055615"/>
    </source>
</evidence>
<evidence type="ECO:0000256" key="4">
    <source>
        <dbReference type="ARBA" id="ARBA00011524"/>
    </source>
</evidence>
<comment type="function">
    <text evidence="14">PPIases accelerate the folding of proteins. It catalyzes the cis-trans isomerization of proline imidic peptide bonds in oligopeptides. Involved in pre-mRNA splicing.</text>
</comment>
<dbReference type="Proteomes" id="UP000076744">
    <property type="component" value="Unassembled WGS sequence"/>
</dbReference>
<dbReference type="CDD" id="cd01925">
    <property type="entry name" value="cyclophilin_CeCYP16-like"/>
    <property type="match status" value="1"/>
</dbReference>
<dbReference type="PANTHER" id="PTHR45625">
    <property type="entry name" value="PEPTIDYL-PROLYL CIS-TRANS ISOMERASE-RELATED"/>
    <property type="match status" value="1"/>
</dbReference>
<evidence type="ECO:0000256" key="9">
    <source>
        <dbReference type="ARBA" id="ARBA00023110"/>
    </source>
</evidence>